<gene>
    <name evidence="2" type="ORF">PCOR1329_LOCUS46133</name>
</gene>
<name>A0ABN9U882_9DINO</name>
<reference evidence="2" key="1">
    <citation type="submission" date="2023-10" db="EMBL/GenBank/DDBJ databases">
        <authorList>
            <person name="Chen Y."/>
            <person name="Shah S."/>
            <person name="Dougan E. K."/>
            <person name="Thang M."/>
            <person name="Chan C."/>
        </authorList>
    </citation>
    <scope>NUCLEOTIDE SEQUENCE [LARGE SCALE GENOMIC DNA]</scope>
</reference>
<dbReference type="EMBL" id="CAUYUJ010015547">
    <property type="protein sequence ID" value="CAK0855359.1"/>
    <property type="molecule type" value="Genomic_DNA"/>
</dbReference>
<feature type="non-terminal residue" evidence="2">
    <location>
        <position position="1"/>
    </location>
</feature>
<dbReference type="Pfam" id="PF04749">
    <property type="entry name" value="PLAC8"/>
    <property type="match status" value="1"/>
</dbReference>
<dbReference type="Proteomes" id="UP001189429">
    <property type="component" value="Unassembled WGS sequence"/>
</dbReference>
<protein>
    <submittedName>
        <fullName evidence="2">Uncharacterized protein</fullName>
    </submittedName>
</protein>
<dbReference type="InterPro" id="IPR006461">
    <property type="entry name" value="PLAC_motif_containing"/>
</dbReference>
<feature type="non-terminal residue" evidence="2">
    <location>
        <position position="166"/>
    </location>
</feature>
<feature type="transmembrane region" description="Helical" evidence="1">
    <location>
        <begin position="62"/>
        <end position="86"/>
    </location>
</feature>
<comment type="caution">
    <text evidence="2">The sequence shown here is derived from an EMBL/GenBank/DDBJ whole genome shotgun (WGS) entry which is preliminary data.</text>
</comment>
<keyword evidence="1" id="KW-1133">Transmembrane helix</keyword>
<proteinExistence type="predicted"/>
<evidence type="ECO:0000256" key="1">
    <source>
        <dbReference type="SAM" id="Phobius"/>
    </source>
</evidence>
<evidence type="ECO:0000313" key="3">
    <source>
        <dbReference type="Proteomes" id="UP001189429"/>
    </source>
</evidence>
<keyword evidence="3" id="KW-1185">Reference proteome</keyword>
<dbReference type="NCBIfam" id="TIGR01571">
    <property type="entry name" value="A_thal_Cys_rich"/>
    <property type="match status" value="1"/>
</dbReference>
<accession>A0ABN9U882</accession>
<sequence>GIFFGVAEERPPLQDGAAQPPAGDFATGHVSCFDDYPICLHACFCACCRAGDTYQAAGIEPYWTVIGIFIILDLDLIPSLIVGAVFQHYRRKLRVVLGGSEEGAPSVVVDCLMYAICTQRVVAQEARELDAATSVEVECCCKLTAAAGAPLDGRPFVGQPQPLIGQ</sequence>
<keyword evidence="1" id="KW-0472">Membrane</keyword>
<organism evidence="2 3">
    <name type="scientific">Prorocentrum cordatum</name>
    <dbReference type="NCBI Taxonomy" id="2364126"/>
    <lineage>
        <taxon>Eukaryota</taxon>
        <taxon>Sar</taxon>
        <taxon>Alveolata</taxon>
        <taxon>Dinophyceae</taxon>
        <taxon>Prorocentrales</taxon>
        <taxon>Prorocentraceae</taxon>
        <taxon>Prorocentrum</taxon>
    </lineage>
</organism>
<evidence type="ECO:0000313" key="2">
    <source>
        <dbReference type="EMBL" id="CAK0855359.1"/>
    </source>
</evidence>
<keyword evidence="1" id="KW-0812">Transmembrane</keyword>